<evidence type="ECO:0000256" key="9">
    <source>
        <dbReference type="ARBA" id="ARBA00023242"/>
    </source>
</evidence>
<evidence type="ECO:0000313" key="15">
    <source>
        <dbReference type="Proteomes" id="UP000290289"/>
    </source>
</evidence>
<dbReference type="PRINTS" id="PR01271">
    <property type="entry name" value="HISDACETLASE"/>
</dbReference>
<evidence type="ECO:0000256" key="3">
    <source>
        <dbReference type="ARBA" id="ARBA00012111"/>
    </source>
</evidence>
<keyword evidence="9" id="KW-0539">Nucleus</keyword>
<dbReference type="InterPro" id="IPR023801">
    <property type="entry name" value="His_deacetylse_dom"/>
</dbReference>
<dbReference type="SUPFAM" id="SSF53335">
    <property type="entry name" value="S-adenosyl-L-methionine-dependent methyltransferases"/>
    <property type="match status" value="1"/>
</dbReference>
<comment type="similarity">
    <text evidence="11">Belongs to the histone deacetylase family. HD Type 1 subfamily.</text>
</comment>
<comment type="catalytic activity">
    <reaction evidence="10">
        <text>N(6)-acetyl-L-lysyl-[histone] + H2O = L-lysyl-[histone] + acetate</text>
        <dbReference type="Rhea" id="RHEA:58196"/>
        <dbReference type="Rhea" id="RHEA-COMP:9845"/>
        <dbReference type="Rhea" id="RHEA-COMP:11338"/>
        <dbReference type="ChEBI" id="CHEBI:15377"/>
        <dbReference type="ChEBI" id="CHEBI:29969"/>
        <dbReference type="ChEBI" id="CHEBI:30089"/>
        <dbReference type="ChEBI" id="CHEBI:61930"/>
        <dbReference type="EC" id="3.5.1.98"/>
    </reaction>
</comment>
<reference evidence="14 15" key="1">
    <citation type="submission" date="2018-10" db="EMBL/GenBank/DDBJ databases">
        <title>A high-quality apple genome assembly.</title>
        <authorList>
            <person name="Hu J."/>
        </authorList>
    </citation>
    <scope>NUCLEOTIDE SEQUENCE [LARGE SCALE GENOMIC DNA]</scope>
    <source>
        <strain evidence="15">cv. HFTH1</strain>
        <tissue evidence="14">Young leaf</tissue>
    </source>
</reference>
<accession>A0A498I297</accession>
<dbReference type="GO" id="GO:0141221">
    <property type="term" value="F:histone deacetylase activity, hydrolytic mechanism"/>
    <property type="evidence" value="ECO:0007669"/>
    <property type="project" value="UniProtKB-EC"/>
</dbReference>
<organism evidence="14 15">
    <name type="scientific">Malus domestica</name>
    <name type="common">Apple</name>
    <name type="synonym">Pyrus malus</name>
    <dbReference type="NCBI Taxonomy" id="3750"/>
    <lineage>
        <taxon>Eukaryota</taxon>
        <taxon>Viridiplantae</taxon>
        <taxon>Streptophyta</taxon>
        <taxon>Embryophyta</taxon>
        <taxon>Tracheophyta</taxon>
        <taxon>Spermatophyta</taxon>
        <taxon>Magnoliopsida</taxon>
        <taxon>eudicotyledons</taxon>
        <taxon>Gunneridae</taxon>
        <taxon>Pentapetalae</taxon>
        <taxon>rosids</taxon>
        <taxon>fabids</taxon>
        <taxon>Rosales</taxon>
        <taxon>Rosaceae</taxon>
        <taxon>Amygdaloideae</taxon>
        <taxon>Maleae</taxon>
        <taxon>Malus</taxon>
    </lineage>
</organism>
<dbReference type="Gene3D" id="3.40.800.20">
    <property type="entry name" value="Histone deacetylase domain"/>
    <property type="match status" value="1"/>
</dbReference>
<dbReference type="STRING" id="3750.A0A498I297"/>
<protein>
    <recommendedName>
        <fullName evidence="3">histone deacetylase</fullName>
        <ecNumber evidence="3">3.5.1.98</ecNumber>
    </recommendedName>
</protein>
<evidence type="ECO:0000256" key="6">
    <source>
        <dbReference type="ARBA" id="ARBA00022853"/>
    </source>
</evidence>
<feature type="region of interest" description="Disordered" evidence="12">
    <location>
        <begin position="493"/>
        <end position="515"/>
    </location>
</feature>
<evidence type="ECO:0000256" key="8">
    <source>
        <dbReference type="ARBA" id="ARBA00023163"/>
    </source>
</evidence>
<dbReference type="InterPro" id="IPR037138">
    <property type="entry name" value="His_deacetylse_dom_sf"/>
</dbReference>
<comment type="cofactor">
    <cofactor evidence="1">
        <name>Zn(2+)</name>
        <dbReference type="ChEBI" id="CHEBI:29105"/>
    </cofactor>
</comment>
<evidence type="ECO:0000313" key="14">
    <source>
        <dbReference type="EMBL" id="RXH77686.1"/>
    </source>
</evidence>
<dbReference type="Pfam" id="PF00850">
    <property type="entry name" value="Hist_deacetyl"/>
    <property type="match status" value="1"/>
</dbReference>
<keyword evidence="6" id="KW-0156">Chromatin regulator</keyword>
<comment type="caution">
    <text evidence="14">The sequence shown here is derived from an EMBL/GenBank/DDBJ whole genome shotgun (WGS) entry which is preliminary data.</text>
</comment>
<dbReference type="InterPro" id="IPR000286">
    <property type="entry name" value="HDACs"/>
</dbReference>
<dbReference type="PRINTS" id="PR01270">
    <property type="entry name" value="HDASUPER"/>
</dbReference>
<dbReference type="PANTHER" id="PTHR10625:SF10">
    <property type="entry name" value="HISTONE DEACETYLASE HDAC1"/>
    <property type="match status" value="1"/>
</dbReference>
<dbReference type="SUPFAM" id="SSF52768">
    <property type="entry name" value="Arginase/deacetylase"/>
    <property type="match status" value="1"/>
</dbReference>
<keyword evidence="5" id="KW-0378">Hydrolase</keyword>
<evidence type="ECO:0000256" key="10">
    <source>
        <dbReference type="ARBA" id="ARBA00048287"/>
    </source>
</evidence>
<dbReference type="InterPro" id="IPR023696">
    <property type="entry name" value="Ureohydrolase_dom_sf"/>
</dbReference>
<sequence length="696" mass="78020">MDSEGGASLPSGPDAKKRRVSYFYEPTVGDYYYGQGHPMKPHRIRMAHSLVVHYGLHRRMEINRPFPAGPIDIRRFHADDYVDFLASVTPETLADSVHSRHLKRFNVGEDCPVFDGLLGFCQASAGGSIGAAVKLNRQDADIAVNWAGGLHHAKKAEASGFCYVNDIVLGILELLKVHRRVLYVDIDVHHGDGVEEAFYTTDRVMTVSFHKFGDFFPGTGHIKDVGAGTGKNYALNVPLNDGMDDESFRSLFRPILRKVMEMYQPDAVVLQCGADSLSGDRLGCFNLSVRGHADCLRFLRSFNVPLMVLGGGGYTIRNVARCWCYETAVAVGVEPDNNLPYNEYYEYFGPDYTLHIAPSNMENLNTPKDMEKIRNALLEQLTRIPHTPSVPFQTTPPTTKVPEEVEEKLDERPKPRIWNGVIYDSDPEDDKHWIKFPTAARMTKMRWKKIKSIIIVILRADADGSLSNSKIPHPTSPNLHLSPKTPPKPLLFHSWTPKSQPAHHPTRKPRPRTMAPPREDVKILAKFKSMHNYIRVLEVSKRAVDPFTSSRLLLDNPGNIHSISFIFKSLTSTYFDVFTLPPIIPPGPIGILGFRAGSAARSILDLYPEVVVHGWELDPSVIGVGREYFGLSKLERQYTDRLIIHVGDAFKASTRGGSCVEAEDSLRHGKLVTEETLKEMQRVFGDKLFVLSLGNR</sequence>
<feature type="domain" description="Histone deacetylase" evidence="13">
    <location>
        <begin position="37"/>
        <end position="328"/>
    </location>
</feature>
<dbReference type="PANTHER" id="PTHR10625">
    <property type="entry name" value="HISTONE DEACETYLASE HDAC1-RELATED"/>
    <property type="match status" value="1"/>
</dbReference>
<evidence type="ECO:0000256" key="7">
    <source>
        <dbReference type="ARBA" id="ARBA00023015"/>
    </source>
</evidence>
<evidence type="ECO:0000256" key="4">
    <source>
        <dbReference type="ARBA" id="ARBA00022491"/>
    </source>
</evidence>
<evidence type="ECO:0000256" key="1">
    <source>
        <dbReference type="ARBA" id="ARBA00001947"/>
    </source>
</evidence>
<dbReference type="Proteomes" id="UP000290289">
    <property type="component" value="Chromosome 14"/>
</dbReference>
<dbReference type="CDD" id="cd09991">
    <property type="entry name" value="HDAC_classI"/>
    <property type="match status" value="1"/>
</dbReference>
<dbReference type="Gene3D" id="3.40.50.150">
    <property type="entry name" value="Vaccinia Virus protein VP39"/>
    <property type="match status" value="1"/>
</dbReference>
<evidence type="ECO:0000256" key="5">
    <source>
        <dbReference type="ARBA" id="ARBA00022801"/>
    </source>
</evidence>
<keyword evidence="4" id="KW-0678">Repressor</keyword>
<keyword evidence="8" id="KW-0804">Transcription</keyword>
<dbReference type="EMBL" id="RDQH01000340">
    <property type="protein sequence ID" value="RXH77686.1"/>
    <property type="molecule type" value="Genomic_DNA"/>
</dbReference>
<dbReference type="GO" id="GO:0000118">
    <property type="term" value="C:histone deacetylase complex"/>
    <property type="evidence" value="ECO:0007669"/>
    <property type="project" value="UniProtKB-ARBA"/>
</dbReference>
<evidence type="ECO:0000256" key="2">
    <source>
        <dbReference type="ARBA" id="ARBA00004123"/>
    </source>
</evidence>
<dbReference type="GO" id="GO:0040029">
    <property type="term" value="P:epigenetic regulation of gene expression"/>
    <property type="evidence" value="ECO:0007669"/>
    <property type="project" value="TreeGrafter"/>
</dbReference>
<evidence type="ECO:0000259" key="13">
    <source>
        <dbReference type="Pfam" id="PF00850"/>
    </source>
</evidence>
<gene>
    <name evidence="14" type="ORF">DVH24_039657</name>
</gene>
<feature type="region of interest" description="Disordered" evidence="12">
    <location>
        <begin position="387"/>
        <end position="411"/>
    </location>
</feature>
<evidence type="ECO:0000256" key="11">
    <source>
        <dbReference type="ARBA" id="ARBA00061569"/>
    </source>
</evidence>
<evidence type="ECO:0000256" key="12">
    <source>
        <dbReference type="SAM" id="MobiDB-lite"/>
    </source>
</evidence>
<name>A0A498I297_MALDO</name>
<keyword evidence="7" id="KW-0805">Transcription regulation</keyword>
<dbReference type="FunFam" id="3.40.800.20:FF:000001">
    <property type="entry name" value="Histone deacetylase"/>
    <property type="match status" value="1"/>
</dbReference>
<proteinExistence type="inferred from homology"/>
<comment type="subcellular location">
    <subcellularLocation>
        <location evidence="2">Nucleus</location>
    </subcellularLocation>
</comment>
<dbReference type="InterPro" id="IPR003084">
    <property type="entry name" value="HDAC_I/II"/>
</dbReference>
<dbReference type="EC" id="3.5.1.98" evidence="3"/>
<dbReference type="AlphaFoldDB" id="A0A498I297"/>
<keyword evidence="15" id="KW-1185">Reference proteome</keyword>
<dbReference type="InterPro" id="IPR029063">
    <property type="entry name" value="SAM-dependent_MTases_sf"/>
</dbReference>